<name>A0A3E2WQI3_9FIRM</name>
<evidence type="ECO:0000256" key="7">
    <source>
        <dbReference type="ARBA" id="ARBA00022777"/>
    </source>
</evidence>
<dbReference type="GO" id="GO:0000155">
    <property type="term" value="F:phosphorelay sensor kinase activity"/>
    <property type="evidence" value="ECO:0007669"/>
    <property type="project" value="InterPro"/>
</dbReference>
<feature type="domain" description="Signal transduction histidine kinase internal region" evidence="13">
    <location>
        <begin position="413"/>
        <end position="491"/>
    </location>
</feature>
<gene>
    <name evidence="14" type="ORF">DWX41_14980</name>
</gene>
<evidence type="ECO:0000313" key="14">
    <source>
        <dbReference type="EMBL" id="RGC29353.1"/>
    </source>
</evidence>
<evidence type="ECO:0000256" key="6">
    <source>
        <dbReference type="ARBA" id="ARBA00022741"/>
    </source>
</evidence>
<evidence type="ECO:0000256" key="8">
    <source>
        <dbReference type="ARBA" id="ARBA00022840"/>
    </source>
</evidence>
<keyword evidence="7" id="KW-0418">Kinase</keyword>
<keyword evidence="8" id="KW-0067">ATP-binding</keyword>
<evidence type="ECO:0000256" key="5">
    <source>
        <dbReference type="ARBA" id="ARBA00022692"/>
    </source>
</evidence>
<dbReference type="GO" id="GO:0005886">
    <property type="term" value="C:plasma membrane"/>
    <property type="evidence" value="ECO:0007669"/>
    <property type="project" value="UniProtKB-SubCell"/>
</dbReference>
<dbReference type="SUPFAM" id="SSF55874">
    <property type="entry name" value="ATPase domain of HSP90 chaperone/DNA topoisomerase II/histidine kinase"/>
    <property type="match status" value="1"/>
</dbReference>
<evidence type="ECO:0000256" key="9">
    <source>
        <dbReference type="ARBA" id="ARBA00022989"/>
    </source>
</evidence>
<dbReference type="Pfam" id="PF06580">
    <property type="entry name" value="His_kinase"/>
    <property type="match status" value="1"/>
</dbReference>
<reference evidence="14 15" key="1">
    <citation type="submission" date="2018-08" db="EMBL/GenBank/DDBJ databases">
        <title>A genome reference for cultivated species of the human gut microbiota.</title>
        <authorList>
            <person name="Zou Y."/>
            <person name="Xue W."/>
            <person name="Luo G."/>
        </authorList>
    </citation>
    <scope>NUCLEOTIDE SEQUENCE [LARGE SCALE GENOMIC DNA]</scope>
    <source>
        <strain evidence="14 15">AF19-21</strain>
    </source>
</reference>
<evidence type="ECO:0000256" key="4">
    <source>
        <dbReference type="ARBA" id="ARBA00022679"/>
    </source>
</evidence>
<evidence type="ECO:0000259" key="13">
    <source>
        <dbReference type="Pfam" id="PF06580"/>
    </source>
</evidence>
<accession>A0A3E2WQI3</accession>
<dbReference type="GO" id="GO:0005524">
    <property type="term" value="F:ATP binding"/>
    <property type="evidence" value="ECO:0007669"/>
    <property type="project" value="UniProtKB-KW"/>
</dbReference>
<dbReference type="InterPro" id="IPR010559">
    <property type="entry name" value="Sig_transdc_His_kin_internal"/>
</dbReference>
<evidence type="ECO:0000313" key="15">
    <source>
        <dbReference type="Proteomes" id="UP000261111"/>
    </source>
</evidence>
<dbReference type="PANTHER" id="PTHR34220">
    <property type="entry name" value="SENSOR HISTIDINE KINASE YPDA"/>
    <property type="match status" value="1"/>
</dbReference>
<keyword evidence="2" id="KW-1003">Cell membrane</keyword>
<comment type="subcellular location">
    <subcellularLocation>
        <location evidence="1">Cell membrane</location>
        <topology evidence="1">Multi-pass membrane protein</topology>
    </subcellularLocation>
</comment>
<dbReference type="AlphaFoldDB" id="A0A3E2WQI3"/>
<dbReference type="PANTHER" id="PTHR34220:SF11">
    <property type="entry name" value="SENSOR PROTEIN KINASE HPTS"/>
    <property type="match status" value="1"/>
</dbReference>
<dbReference type="InterPro" id="IPR036890">
    <property type="entry name" value="HATPase_C_sf"/>
</dbReference>
<comment type="caution">
    <text evidence="14">The sequence shown here is derived from an EMBL/GenBank/DDBJ whole genome shotgun (WGS) entry which is preliminary data.</text>
</comment>
<protein>
    <recommendedName>
        <fullName evidence="13">Signal transduction histidine kinase internal region domain-containing protein</fullName>
    </recommendedName>
</protein>
<evidence type="ECO:0000256" key="11">
    <source>
        <dbReference type="ARBA" id="ARBA00023136"/>
    </source>
</evidence>
<keyword evidence="11 12" id="KW-0472">Membrane</keyword>
<evidence type="ECO:0000256" key="1">
    <source>
        <dbReference type="ARBA" id="ARBA00004651"/>
    </source>
</evidence>
<sequence>MGSDPFAYHFLNILNIFREGIMKKYSLKVSLYRAFASSVLMPFIVISFILLNFFNHQLLNSYNTNNRIILQTLTNQLDSSLQNGEHFFLQYLADTNIARFYQYVNNNRIDASQENLYGYIRYSVKYRSALNKYLTVSDPIHRGIGFLPENANKGNFFYLNKYGGSILRYEENAEPLYEELTKLLSGEVRFFPGSLMSKSEEYQEEQPVFTMLCPVSNLETASRQGYAFLELSQSVFSDLNEKITLPEGAGLVIYFPDGTPAYATEERFITEQDDMEDTKELMGRKVKIEGDIHYLYHMKEEKYGFQIDYVLPHSTILREANHTSFVILLFWFCAMAAAFFIFMNLSRRISVSTERIVSYIQKYRLGDEESSGNMPAIPIEEFSEISLAMTEMTERITDLVQHEYIWKMNQQMAEYKAMQAEINPHFFYNVMNSLQALNRIGDTKNLEKGILNLSRMFRYTCEPGYDSTVQKECRFIESYLMLEKIRFEERLYYDIQVEEQLQDFSIPKLLLQPLIENAMRHGMAQDGSSLSIVLQVCQVESKNGMAFVWIQVANDGIPYNEQDICTRERVGITSVRDRLCITYPDSFFWYDRKGRFQTVCNLLIAKEE</sequence>
<keyword evidence="5 12" id="KW-0812">Transmembrane</keyword>
<keyword evidence="10" id="KW-0902">Two-component regulatory system</keyword>
<dbReference type="InterPro" id="IPR050640">
    <property type="entry name" value="Bact_2-comp_sensor_kinase"/>
</dbReference>
<feature type="transmembrane region" description="Helical" evidence="12">
    <location>
        <begin position="31"/>
        <end position="54"/>
    </location>
</feature>
<proteinExistence type="predicted"/>
<dbReference type="EMBL" id="QVIA01000017">
    <property type="protein sequence ID" value="RGC29353.1"/>
    <property type="molecule type" value="Genomic_DNA"/>
</dbReference>
<organism evidence="14 15">
    <name type="scientific">Hungatella hathewayi</name>
    <dbReference type="NCBI Taxonomy" id="154046"/>
    <lineage>
        <taxon>Bacteria</taxon>
        <taxon>Bacillati</taxon>
        <taxon>Bacillota</taxon>
        <taxon>Clostridia</taxon>
        <taxon>Lachnospirales</taxon>
        <taxon>Lachnospiraceae</taxon>
        <taxon>Hungatella</taxon>
    </lineage>
</organism>
<keyword evidence="9 12" id="KW-1133">Transmembrane helix</keyword>
<keyword evidence="6" id="KW-0547">Nucleotide-binding</keyword>
<evidence type="ECO:0000256" key="10">
    <source>
        <dbReference type="ARBA" id="ARBA00023012"/>
    </source>
</evidence>
<keyword evidence="4" id="KW-0808">Transferase</keyword>
<keyword evidence="3" id="KW-0597">Phosphoprotein</keyword>
<evidence type="ECO:0000256" key="3">
    <source>
        <dbReference type="ARBA" id="ARBA00022553"/>
    </source>
</evidence>
<dbReference type="Gene3D" id="3.30.565.10">
    <property type="entry name" value="Histidine kinase-like ATPase, C-terminal domain"/>
    <property type="match status" value="1"/>
</dbReference>
<dbReference type="Proteomes" id="UP000261111">
    <property type="component" value="Unassembled WGS sequence"/>
</dbReference>
<evidence type="ECO:0000256" key="2">
    <source>
        <dbReference type="ARBA" id="ARBA00022475"/>
    </source>
</evidence>
<evidence type="ECO:0000256" key="12">
    <source>
        <dbReference type="SAM" id="Phobius"/>
    </source>
</evidence>
<feature type="transmembrane region" description="Helical" evidence="12">
    <location>
        <begin position="325"/>
        <end position="345"/>
    </location>
</feature>